<evidence type="ECO:0008006" key="3">
    <source>
        <dbReference type="Google" id="ProtNLM"/>
    </source>
</evidence>
<keyword evidence="2" id="KW-1185">Reference proteome</keyword>
<protein>
    <recommendedName>
        <fullName evidence="3">Cache domain-containing protein</fullName>
    </recommendedName>
</protein>
<gene>
    <name evidence="1" type="ORF">SAMN02745702_01393</name>
</gene>
<dbReference type="STRING" id="1121442.SAMN02745702_01393"/>
<evidence type="ECO:0000313" key="2">
    <source>
        <dbReference type="Proteomes" id="UP000189733"/>
    </source>
</evidence>
<dbReference type="AlphaFoldDB" id="A0A1T4W1K5"/>
<sequence>MTGKVRTCPNACLLSHLADDNGGLGLTTYFYKGFVLKKRSALVCAVLAATLCMQGCSTWKDSLKTSKRVYKEYINVDPTIDLEKQDYSTDEEKLSVLFSPVDKNLEKLTIHLNRQDTVPSEKWIEGLFSTYPWISGVLACDLEGNLVMQRPDAGMKPINIKPLLAEEPEEYRSRTLRAYVDETPLGPEVYVATPLFRGNDPVGLLAIHFDLRKLLDFCPEPQNLMVFTPAQVLWAGANKGLTQQLLAQDWENILKEDVSGTMDIEGQEVLWLVRRIAGAHILYAVEAASGE</sequence>
<evidence type="ECO:0000313" key="1">
    <source>
        <dbReference type="EMBL" id="SKA71019.1"/>
    </source>
</evidence>
<accession>A0A1T4W1K5</accession>
<dbReference type="Proteomes" id="UP000189733">
    <property type="component" value="Unassembled WGS sequence"/>
</dbReference>
<dbReference type="EMBL" id="FUYA01000004">
    <property type="protein sequence ID" value="SKA71019.1"/>
    <property type="molecule type" value="Genomic_DNA"/>
</dbReference>
<name>A0A1T4W1K5_9BACT</name>
<organism evidence="1 2">
    <name type="scientific">Desulfobaculum bizertense DSM 18034</name>
    <dbReference type="NCBI Taxonomy" id="1121442"/>
    <lineage>
        <taxon>Bacteria</taxon>
        <taxon>Pseudomonadati</taxon>
        <taxon>Thermodesulfobacteriota</taxon>
        <taxon>Desulfovibrionia</taxon>
        <taxon>Desulfovibrionales</taxon>
        <taxon>Desulfovibrionaceae</taxon>
        <taxon>Desulfobaculum</taxon>
    </lineage>
</organism>
<reference evidence="1 2" key="1">
    <citation type="submission" date="2017-02" db="EMBL/GenBank/DDBJ databases">
        <authorList>
            <person name="Peterson S.W."/>
        </authorList>
    </citation>
    <scope>NUCLEOTIDE SEQUENCE [LARGE SCALE GENOMIC DNA]</scope>
    <source>
        <strain evidence="1 2">DSM 18034</strain>
    </source>
</reference>
<proteinExistence type="predicted"/>